<dbReference type="EMBL" id="JAUYVO010000006">
    <property type="protein sequence ID" value="MDP2523024.1"/>
    <property type="molecule type" value="Genomic_DNA"/>
</dbReference>
<evidence type="ECO:0000313" key="5">
    <source>
        <dbReference type="Proteomes" id="UP001177341"/>
    </source>
</evidence>
<dbReference type="Pfam" id="PF20075">
    <property type="entry name" value="DUF6471"/>
    <property type="match status" value="1"/>
</dbReference>
<reference evidence="2" key="1">
    <citation type="submission" date="2023-07" db="EMBL/GenBank/DDBJ databases">
        <title>Genome content predicts the carbon catabolic preferences of heterotrophic bacteria.</title>
        <authorList>
            <person name="Gralka M."/>
        </authorList>
    </citation>
    <scope>NUCLEOTIDE SEQUENCE</scope>
    <source>
        <strain evidence="3">5G01</strain>
        <strain evidence="2">I2M16</strain>
    </source>
</reference>
<organism evidence="2 4">
    <name type="scientific">Neptunomonas phycophila</name>
    <dbReference type="NCBI Taxonomy" id="1572645"/>
    <lineage>
        <taxon>Bacteria</taxon>
        <taxon>Pseudomonadati</taxon>
        <taxon>Pseudomonadota</taxon>
        <taxon>Gammaproteobacteria</taxon>
        <taxon>Oceanospirillales</taxon>
        <taxon>Oceanospirillaceae</taxon>
        <taxon>Neptunomonas</taxon>
    </lineage>
</organism>
<gene>
    <name evidence="2" type="ORF">Q4490_06125</name>
    <name evidence="3" type="ORF">Q8W30_10635</name>
</gene>
<dbReference type="InterPro" id="IPR045526">
    <property type="entry name" value="DUF6471"/>
</dbReference>
<protein>
    <submittedName>
        <fullName evidence="2">DUF6471 domain-containing protein</fullName>
    </submittedName>
</protein>
<dbReference type="Proteomes" id="UP001177341">
    <property type="component" value="Unassembled WGS sequence"/>
</dbReference>
<dbReference type="RefSeq" id="WP_075173957.1">
    <property type="nucleotide sequence ID" value="NZ_CAXHZV010000003.1"/>
</dbReference>
<sequence length="102" mass="11392">MNPEQSIQNKSSLAIYRNALSRYIRSTMVLKELKYDDLVSDLDAKGVYLTAENLRSKVSKGMFSADLLLLLFETMQVSDSACNEILKIVKASTEIEKGAKAK</sequence>
<comment type="caution">
    <text evidence="2">The sequence shown here is derived from an EMBL/GenBank/DDBJ whole genome shotgun (WGS) entry which is preliminary data.</text>
</comment>
<name>A0AAW7XHC5_9GAMM</name>
<evidence type="ECO:0000313" key="3">
    <source>
        <dbReference type="EMBL" id="MDP2523024.1"/>
    </source>
</evidence>
<evidence type="ECO:0000259" key="1">
    <source>
        <dbReference type="Pfam" id="PF20075"/>
    </source>
</evidence>
<dbReference type="EMBL" id="JAUOPG010000003">
    <property type="protein sequence ID" value="MDO6453136.1"/>
    <property type="molecule type" value="Genomic_DNA"/>
</dbReference>
<evidence type="ECO:0000313" key="4">
    <source>
        <dbReference type="Proteomes" id="UP001169862"/>
    </source>
</evidence>
<dbReference type="Proteomes" id="UP001169862">
    <property type="component" value="Unassembled WGS sequence"/>
</dbReference>
<accession>A0AAW7XHC5</accession>
<evidence type="ECO:0000313" key="2">
    <source>
        <dbReference type="EMBL" id="MDO6453136.1"/>
    </source>
</evidence>
<dbReference type="AlphaFoldDB" id="A0AAW7XHC5"/>
<proteinExistence type="predicted"/>
<feature type="domain" description="DUF6471" evidence="1">
    <location>
        <begin position="17"/>
        <end position="78"/>
    </location>
</feature>
<keyword evidence="5" id="KW-1185">Reference proteome</keyword>